<name>A0A7C5LX50_9PROT</name>
<gene>
    <name evidence="7" type="ORF">ENJ42_05725</name>
</gene>
<dbReference type="Gene3D" id="3.30.1330.60">
    <property type="entry name" value="OmpA-like domain"/>
    <property type="match status" value="1"/>
</dbReference>
<dbReference type="InterPro" id="IPR006664">
    <property type="entry name" value="OMP_bac"/>
</dbReference>
<comment type="subcellular location">
    <subcellularLocation>
        <location evidence="1">Cell outer membrane</location>
    </subcellularLocation>
</comment>
<evidence type="ECO:0000256" key="4">
    <source>
        <dbReference type="PROSITE-ProRule" id="PRU00473"/>
    </source>
</evidence>
<dbReference type="AlphaFoldDB" id="A0A7C5LX50"/>
<comment type="caution">
    <text evidence="7">The sequence shown here is derived from an EMBL/GenBank/DDBJ whole genome shotgun (WGS) entry which is preliminary data.</text>
</comment>
<proteinExistence type="predicted"/>
<dbReference type="PRINTS" id="PR01021">
    <property type="entry name" value="OMPADOMAIN"/>
</dbReference>
<evidence type="ECO:0000313" key="7">
    <source>
        <dbReference type="EMBL" id="HHL43096.1"/>
    </source>
</evidence>
<dbReference type="InterPro" id="IPR036737">
    <property type="entry name" value="OmpA-like_sf"/>
</dbReference>
<evidence type="ECO:0000256" key="1">
    <source>
        <dbReference type="ARBA" id="ARBA00004442"/>
    </source>
</evidence>
<reference evidence="7" key="1">
    <citation type="journal article" date="2020" name="mSystems">
        <title>Genome- and Community-Level Interaction Insights into Carbon Utilization and Element Cycling Functions of Hydrothermarchaeota in Hydrothermal Sediment.</title>
        <authorList>
            <person name="Zhou Z."/>
            <person name="Liu Y."/>
            <person name="Xu W."/>
            <person name="Pan J."/>
            <person name="Luo Z.H."/>
            <person name="Li M."/>
        </authorList>
    </citation>
    <scope>NUCLEOTIDE SEQUENCE [LARGE SCALE GENOMIC DNA]</scope>
    <source>
        <strain evidence="7">HyVt-485</strain>
    </source>
</reference>
<protein>
    <submittedName>
        <fullName evidence="7">OmpA family protein</fullName>
    </submittedName>
</protein>
<evidence type="ECO:0000256" key="5">
    <source>
        <dbReference type="SAM" id="SignalP"/>
    </source>
</evidence>
<dbReference type="EMBL" id="DRMJ01000290">
    <property type="protein sequence ID" value="HHL43096.1"/>
    <property type="molecule type" value="Genomic_DNA"/>
</dbReference>
<accession>A0A7C5LX50</accession>
<dbReference type="Pfam" id="PF00691">
    <property type="entry name" value="OmpA"/>
    <property type="match status" value="1"/>
</dbReference>
<keyword evidence="2 4" id="KW-0472">Membrane</keyword>
<keyword evidence="3" id="KW-0998">Cell outer membrane</keyword>
<feature type="domain" description="OmpA-like" evidence="6">
    <location>
        <begin position="98"/>
        <end position="216"/>
    </location>
</feature>
<evidence type="ECO:0000259" key="6">
    <source>
        <dbReference type="PROSITE" id="PS51123"/>
    </source>
</evidence>
<dbReference type="PANTHER" id="PTHR30329:SF21">
    <property type="entry name" value="LIPOPROTEIN YIAD-RELATED"/>
    <property type="match status" value="1"/>
</dbReference>
<dbReference type="InterPro" id="IPR050330">
    <property type="entry name" value="Bact_OuterMem_StrucFunc"/>
</dbReference>
<keyword evidence="5" id="KW-0732">Signal</keyword>
<dbReference type="SUPFAM" id="SSF103088">
    <property type="entry name" value="OmpA-like"/>
    <property type="match status" value="1"/>
</dbReference>
<organism evidence="7">
    <name type="scientific">Hellea balneolensis</name>
    <dbReference type="NCBI Taxonomy" id="287478"/>
    <lineage>
        <taxon>Bacteria</taxon>
        <taxon>Pseudomonadati</taxon>
        <taxon>Pseudomonadota</taxon>
        <taxon>Alphaproteobacteria</taxon>
        <taxon>Maricaulales</taxon>
        <taxon>Robiginitomaculaceae</taxon>
        <taxon>Hellea</taxon>
    </lineage>
</organism>
<dbReference type="PROSITE" id="PS51123">
    <property type="entry name" value="OMPA_2"/>
    <property type="match status" value="1"/>
</dbReference>
<sequence length="330" mass="37117">MGLFKYCSTIFLSIFMLIFIPFSARAFECPPGITDPRECILMGQNIPGAFDPSKTVELEHNDRKNRLARLSIGGAKPEFHTEYLLPSEHKLPNYSVPIPVLRVVFDNDVFFDTGKAEIRPEAFSVLQTISKNLNKEPSDVALFVVGHTDKVGNSDYNYNLGLRRANAVAEALARRGIYQANIYRLSFGEDAPRDKGNSKLANMRNRRVEFLFSANVEAATLWVKKTAVIPCVAKDKSDVKTCKREVKIEVKKVEVSPERQKEIVALNKAEAAIVNNVNLSEEQINTQRQMIELRRNRIPIKIETHRIQVSILRGGVAHSTPIITPAKTNL</sequence>
<feature type="signal peptide" evidence="5">
    <location>
        <begin position="1"/>
        <end position="26"/>
    </location>
</feature>
<dbReference type="InterPro" id="IPR006665">
    <property type="entry name" value="OmpA-like"/>
</dbReference>
<evidence type="ECO:0000256" key="2">
    <source>
        <dbReference type="ARBA" id="ARBA00023136"/>
    </source>
</evidence>
<feature type="chain" id="PRO_5028278821" evidence="5">
    <location>
        <begin position="27"/>
        <end position="330"/>
    </location>
</feature>
<dbReference type="Proteomes" id="UP000885830">
    <property type="component" value="Unassembled WGS sequence"/>
</dbReference>
<dbReference type="CDD" id="cd07185">
    <property type="entry name" value="OmpA_C-like"/>
    <property type="match status" value="1"/>
</dbReference>
<dbReference type="GO" id="GO:0009279">
    <property type="term" value="C:cell outer membrane"/>
    <property type="evidence" value="ECO:0007669"/>
    <property type="project" value="UniProtKB-SubCell"/>
</dbReference>
<evidence type="ECO:0000256" key="3">
    <source>
        <dbReference type="ARBA" id="ARBA00023237"/>
    </source>
</evidence>
<dbReference type="PANTHER" id="PTHR30329">
    <property type="entry name" value="STATOR ELEMENT OF FLAGELLAR MOTOR COMPLEX"/>
    <property type="match status" value="1"/>
</dbReference>